<evidence type="ECO:0000256" key="3">
    <source>
        <dbReference type="ARBA" id="ARBA00022840"/>
    </source>
</evidence>
<keyword evidence="3" id="KW-0067">ATP-binding</keyword>
<gene>
    <name evidence="6" type="primary">htpG_2</name>
    <name evidence="6" type="ORF">HDCHBGLK_02613</name>
</gene>
<comment type="similarity">
    <text evidence="1">Belongs to the heat shock protein 90 family.</text>
</comment>
<dbReference type="PANTHER" id="PTHR11528">
    <property type="entry name" value="HEAT SHOCK PROTEIN 90 FAMILY MEMBER"/>
    <property type="match status" value="1"/>
</dbReference>
<dbReference type="GO" id="GO:0051082">
    <property type="term" value="F:unfolded protein binding"/>
    <property type="evidence" value="ECO:0007669"/>
    <property type="project" value="InterPro"/>
</dbReference>
<protein>
    <submittedName>
        <fullName evidence="6">Chaperone protein HtpG</fullName>
    </submittedName>
</protein>
<dbReference type="InterPro" id="IPR029052">
    <property type="entry name" value="Metallo-depent_PP-like"/>
</dbReference>
<dbReference type="GeneID" id="62696807"/>
<accession>A0A494WMC7</accession>
<keyword evidence="4" id="KW-0143">Chaperone</keyword>
<evidence type="ECO:0000256" key="1">
    <source>
        <dbReference type="ARBA" id="ARBA00008239"/>
    </source>
</evidence>
<dbReference type="RefSeq" id="WP_130574606.1">
    <property type="nucleotide sequence ID" value="NZ_CP036170.1"/>
</dbReference>
<dbReference type="InterPro" id="IPR036890">
    <property type="entry name" value="HATPase_C_sf"/>
</dbReference>
<dbReference type="InterPro" id="IPR004843">
    <property type="entry name" value="Calcineurin-like_PHP"/>
</dbReference>
<evidence type="ECO:0000313" key="6">
    <source>
        <dbReference type="EMBL" id="QBF75204.1"/>
    </source>
</evidence>
<keyword evidence="2" id="KW-0547">Nucleotide-binding</keyword>
<dbReference type="AlphaFoldDB" id="A0A494WMC7"/>
<dbReference type="KEGG" id="csci:HDCHBGLK_02613"/>
<evidence type="ECO:0000313" key="7">
    <source>
        <dbReference type="Proteomes" id="UP000289664"/>
    </source>
</evidence>
<dbReference type="SUPFAM" id="SSF55874">
    <property type="entry name" value="ATPase domain of HSP90 chaperone/DNA topoisomerase II/histidine kinase"/>
    <property type="match status" value="1"/>
</dbReference>
<reference evidence="6 7" key="1">
    <citation type="journal article" date="2019" name="Appl. Environ. Microbiol.">
        <title>Clostridium scindens ATCC 35704: integration of nutritional requirements, the complete genome sequence, and global transcriptional responses to bile acids.</title>
        <authorList>
            <person name="Devendran S."/>
            <person name="Shrestha R."/>
            <person name="Alves J.M.P."/>
            <person name="Wolf P.G."/>
            <person name="Ly L."/>
            <person name="Hernandez A.G."/>
            <person name="Mendez-Garcia C."/>
            <person name="Inboden A."/>
            <person name="Wiley J."/>
            <person name="Paul O."/>
            <person name="Allen A."/>
            <person name="Springer E."/>
            <person name="Wright C.L."/>
            <person name="Fields C.J."/>
            <person name="Daniel S.L."/>
            <person name="Ridlon J.M."/>
        </authorList>
    </citation>
    <scope>NUCLEOTIDE SEQUENCE [LARGE SCALE GENOMIC DNA]</scope>
    <source>
        <strain evidence="6 7">ATCC 35704</strain>
    </source>
</reference>
<dbReference type="GO" id="GO:0016887">
    <property type="term" value="F:ATP hydrolysis activity"/>
    <property type="evidence" value="ECO:0007669"/>
    <property type="project" value="InterPro"/>
</dbReference>
<sequence>MFRILHLSDIHIGKTYKEPDSIACKIASDIDYNGLSAINCIIVTGDIFDGQVAVTDSLINTAVDFFETLLIEINSNQEKSQIKKEDVIFVPGNHDLIRVDDLQKRWSKYQDFLKKFYGGIPSYYFEKNYSLFKEYKEHKIAFVGFNSCEIEKRNLFDNKYISKFEKYIKESELEKCGIDKTKVVEVMRSEIASEYDDYGYIPLSQITPIERKIKKLDDYIVVALFHHHFYLFPEVAHQFGDSSLIRNYAEVIQHLRYMNVSIVLHGHKHFALERPFIMDDYYESADNIIDVFAGGSVGTDRKEEHTFGVLDLYEKKDDIKLKHNKFVYNGENLEPIIKKQVPPQKLSGRVVKLLEILKTLNPEKFELYEETAEKAFRSYDSCSKIISWVSEAITGFTEVYKYLDRDYNNILFLLYAINYRAICYMKIVGKENSYFESASETWNTFYDMSLGQTDFMISKNDYHEMFMFKKLKEAASYCDKLLNNCDNKKSQIYLAFTMLGMFFTDLYLVLTKYADDFKESIKYKVNIKIEENKFHENVPAPRIVVKSDADRRSAYIDLLCNEATAHKMAVLFIKEFDLLINKFEDYFKIIGLKLYYLLPRIDKDRMKNTLDNYNFEAYIPTLIPLLTGDNIYSSKVVFARELIQNSIDAISVREAKDERMFSKEILIEIKVDENGKRYFKIVDRGTGMDRYKIERYFTSIGRSFYSGEEYEDLNISYKPISNFGIGFLSSFMVCQEIDVKTKYYIDNSEGLKLHIPNYDGCFFIELDKEANIGTELKLYLDTTIDDKSVVDYIRKVMQDIKYAINIRCLNENGEEKQIYIPAHAVRRQGELEEFKFFIPFLENGDVGMINYSEEILNNKYIDKYEYGLLIRKKKDFKTDNKHMILNSGIAVERASLGSVFGKNIRRSNYIYDSYEGERTYNDIIVNFPSNWLQLDVARENITGFSNISNYKNSKRTAYLVGVKIASCLYSQISQYIQYTEGRKTNIPAICLQDVIQYALDFCGNQRSEEELRTKLADLKYILSIEFTEKGLCYKIIRNGVHGERIRLIYSGANAKKERDKWLHRLHKQEIGMNHPLGEQIDDEYDIRISSREMIRLFEETVHRNDVYVSEKIRYRLDHLMKDMPGALRIGGNDKNIFRFLSLFLLNIPDKAICDSSKEISINVFMLETVFLQYFRIGSEDTQEMKIMYDELLKMFSIH</sequence>
<keyword evidence="7" id="KW-1185">Reference proteome</keyword>
<organism evidence="6 7">
    <name type="scientific">Clostridium scindens (strain ATCC 35704 / DSM 5676 / VPI 13733 / 19)</name>
    <dbReference type="NCBI Taxonomy" id="411468"/>
    <lineage>
        <taxon>Bacteria</taxon>
        <taxon>Bacillati</taxon>
        <taxon>Bacillota</taxon>
        <taxon>Clostridia</taxon>
        <taxon>Lachnospirales</taxon>
        <taxon>Lachnospiraceae</taxon>
    </lineage>
</organism>
<feature type="domain" description="Calcineurin-like phosphoesterase" evidence="5">
    <location>
        <begin position="2"/>
        <end position="269"/>
    </location>
</feature>
<dbReference type="GO" id="GO:0140662">
    <property type="term" value="F:ATP-dependent protein folding chaperone"/>
    <property type="evidence" value="ECO:0007669"/>
    <property type="project" value="InterPro"/>
</dbReference>
<dbReference type="Proteomes" id="UP000289664">
    <property type="component" value="Chromosome"/>
</dbReference>
<evidence type="ECO:0000256" key="4">
    <source>
        <dbReference type="ARBA" id="ARBA00023186"/>
    </source>
</evidence>
<dbReference type="Gene3D" id="3.60.21.10">
    <property type="match status" value="1"/>
</dbReference>
<dbReference type="SUPFAM" id="SSF56300">
    <property type="entry name" value="Metallo-dependent phosphatases"/>
    <property type="match status" value="1"/>
</dbReference>
<dbReference type="Gene3D" id="3.30.565.10">
    <property type="entry name" value="Histidine kinase-like ATPase, C-terminal domain"/>
    <property type="match status" value="1"/>
</dbReference>
<dbReference type="GO" id="GO:0005524">
    <property type="term" value="F:ATP binding"/>
    <property type="evidence" value="ECO:0007669"/>
    <property type="project" value="UniProtKB-KW"/>
</dbReference>
<dbReference type="OrthoDB" id="1837345at2"/>
<evidence type="ECO:0000259" key="5">
    <source>
        <dbReference type="Pfam" id="PF00149"/>
    </source>
</evidence>
<evidence type="ECO:0000256" key="2">
    <source>
        <dbReference type="ARBA" id="ARBA00022741"/>
    </source>
</evidence>
<dbReference type="EMBL" id="CP036170">
    <property type="protein sequence ID" value="QBF75204.1"/>
    <property type="molecule type" value="Genomic_DNA"/>
</dbReference>
<dbReference type="InterPro" id="IPR001404">
    <property type="entry name" value="Hsp90_fam"/>
</dbReference>
<dbReference type="PRINTS" id="PR00775">
    <property type="entry name" value="HEATSHOCK90"/>
</dbReference>
<name>A0A494WMC7_CLOS5</name>
<dbReference type="Pfam" id="PF13589">
    <property type="entry name" value="HATPase_c_3"/>
    <property type="match status" value="1"/>
</dbReference>
<dbReference type="Pfam" id="PF00149">
    <property type="entry name" value="Metallophos"/>
    <property type="match status" value="1"/>
</dbReference>
<proteinExistence type="inferred from homology"/>
<dbReference type="InterPro" id="IPR020575">
    <property type="entry name" value="Hsp90_N"/>
</dbReference>